<dbReference type="Proteomes" id="UP000024816">
    <property type="component" value="Unassembled WGS sequence"/>
</dbReference>
<dbReference type="GO" id="GO:0015562">
    <property type="term" value="F:efflux transmembrane transporter activity"/>
    <property type="evidence" value="ECO:0007669"/>
    <property type="project" value="TreeGrafter"/>
</dbReference>
<comment type="similarity">
    <text evidence="1">Belongs to the membrane fusion protein (MFP) (TC 8.A.1) family.</text>
</comment>
<dbReference type="STRING" id="1280952.HJA_04706"/>
<feature type="signal peptide" evidence="3">
    <location>
        <begin position="1"/>
        <end position="22"/>
    </location>
</feature>
<dbReference type="PANTHER" id="PTHR30469">
    <property type="entry name" value="MULTIDRUG RESISTANCE PROTEIN MDTA"/>
    <property type="match status" value="1"/>
</dbReference>
<feature type="coiled-coil region" evidence="2">
    <location>
        <begin position="87"/>
        <end position="152"/>
    </location>
</feature>
<keyword evidence="2" id="KW-0175">Coiled coil</keyword>
<dbReference type="InterPro" id="IPR006143">
    <property type="entry name" value="RND_pump_MFP"/>
</dbReference>
<keyword evidence="5" id="KW-1185">Reference proteome</keyword>
<dbReference type="SUPFAM" id="SSF111369">
    <property type="entry name" value="HlyD-like secretion proteins"/>
    <property type="match status" value="1"/>
</dbReference>
<comment type="caution">
    <text evidence="4">The sequence shown here is derived from an EMBL/GenBank/DDBJ whole genome shotgun (WGS) entry which is preliminary data.</text>
</comment>
<evidence type="ECO:0000256" key="2">
    <source>
        <dbReference type="SAM" id="Coils"/>
    </source>
</evidence>
<dbReference type="eggNOG" id="COG0845">
    <property type="taxonomic scope" value="Bacteria"/>
</dbReference>
<protein>
    <submittedName>
        <fullName evidence="4">RND family efflux transporter MFP subunit</fullName>
    </submittedName>
</protein>
<evidence type="ECO:0000313" key="5">
    <source>
        <dbReference type="Proteomes" id="UP000024816"/>
    </source>
</evidence>
<proteinExistence type="inferred from homology"/>
<name>A0A059FIR6_9PROT</name>
<evidence type="ECO:0000256" key="3">
    <source>
        <dbReference type="SAM" id="SignalP"/>
    </source>
</evidence>
<dbReference type="EMBL" id="ARYJ01000002">
    <property type="protein sequence ID" value="KCZ90502.1"/>
    <property type="molecule type" value="Genomic_DNA"/>
</dbReference>
<dbReference type="NCBIfam" id="TIGR01730">
    <property type="entry name" value="RND_mfp"/>
    <property type="match status" value="1"/>
</dbReference>
<dbReference type="Gene3D" id="1.10.287.470">
    <property type="entry name" value="Helix hairpin bin"/>
    <property type="match status" value="1"/>
</dbReference>
<feature type="chain" id="PRO_5001572275" evidence="3">
    <location>
        <begin position="23"/>
        <end position="327"/>
    </location>
</feature>
<dbReference type="AlphaFoldDB" id="A0A059FIR6"/>
<dbReference type="RefSeq" id="WP_051597362.1">
    <property type="nucleotide sequence ID" value="NZ_ARYJ01000002.1"/>
</dbReference>
<gene>
    <name evidence="4" type="ORF">HJA_04706</name>
</gene>
<dbReference type="PANTHER" id="PTHR30469:SF15">
    <property type="entry name" value="HLYD FAMILY OF SECRETION PROTEINS"/>
    <property type="match status" value="1"/>
</dbReference>
<sequence length="327" mass="34782">MAVTRTLFLSAAFAALSLQAAAEVMTVEESVVMDYRPAVARIEAADSATARSRLQGVVSRLSIDEGDVVDAGELVAVVTDATIAPSISALASRIEGLQAQIRQAEEDLTRNEALFEQGFFPKARLDEQRTNLDVLKRNLSSAQSERNALGARQAEGRILAPANAKVTGVNVVEGSVVSPGEVIATFATVNGVVRLSLPERHAAQISEGETFALRLPTRGGDLRTATIVKVYPELRNGELIADATVPGGLDALVGERVDVLAPVGERRAILVPKDYVSTRYGVDFVRVQVGDRFVDAPIALAAPLADTEGKYEVLTGLKPGDKIEKPE</sequence>
<dbReference type="Gene3D" id="2.40.30.170">
    <property type="match status" value="1"/>
</dbReference>
<organism evidence="4 5">
    <name type="scientific">Hyphomonas jannaschiana VP2</name>
    <dbReference type="NCBI Taxonomy" id="1280952"/>
    <lineage>
        <taxon>Bacteria</taxon>
        <taxon>Pseudomonadati</taxon>
        <taxon>Pseudomonadota</taxon>
        <taxon>Alphaproteobacteria</taxon>
        <taxon>Hyphomonadales</taxon>
        <taxon>Hyphomonadaceae</taxon>
        <taxon>Hyphomonas</taxon>
    </lineage>
</organism>
<dbReference type="Gene3D" id="2.40.420.20">
    <property type="match status" value="1"/>
</dbReference>
<keyword evidence="3" id="KW-0732">Signal</keyword>
<evidence type="ECO:0000313" key="4">
    <source>
        <dbReference type="EMBL" id="KCZ90502.1"/>
    </source>
</evidence>
<reference evidence="4 5" key="1">
    <citation type="journal article" date="2014" name="Antonie Van Leeuwenhoek">
        <title>Hyphomonas beringensis sp. nov. and Hyphomonas chukchiensis sp. nov., isolated from surface seawater of the Bering Sea and Chukchi Sea.</title>
        <authorList>
            <person name="Li C."/>
            <person name="Lai Q."/>
            <person name="Li G."/>
            <person name="Dong C."/>
            <person name="Wang J."/>
            <person name="Liao Y."/>
            <person name="Shao Z."/>
        </authorList>
    </citation>
    <scope>NUCLEOTIDE SEQUENCE [LARGE SCALE GENOMIC DNA]</scope>
    <source>
        <strain evidence="4 5">VP2</strain>
    </source>
</reference>
<dbReference type="GO" id="GO:1990281">
    <property type="term" value="C:efflux pump complex"/>
    <property type="evidence" value="ECO:0007669"/>
    <property type="project" value="TreeGrafter"/>
</dbReference>
<dbReference type="PATRIC" id="fig|1280952.3.peg.933"/>
<evidence type="ECO:0000256" key="1">
    <source>
        <dbReference type="ARBA" id="ARBA00009477"/>
    </source>
</evidence>
<accession>A0A059FIR6</accession>
<dbReference type="Gene3D" id="2.40.50.100">
    <property type="match status" value="1"/>
</dbReference>